<dbReference type="EMBL" id="AVOT02002505">
    <property type="protein sequence ID" value="MBW0470627.1"/>
    <property type="molecule type" value="Genomic_DNA"/>
</dbReference>
<feature type="compositionally biased region" description="Polar residues" evidence="1">
    <location>
        <begin position="51"/>
        <end position="63"/>
    </location>
</feature>
<dbReference type="Proteomes" id="UP000765509">
    <property type="component" value="Unassembled WGS sequence"/>
</dbReference>
<name>A0A9Q3BTI7_9BASI</name>
<accession>A0A9Q3BTI7</accession>
<organism evidence="2 3">
    <name type="scientific">Austropuccinia psidii MF-1</name>
    <dbReference type="NCBI Taxonomy" id="1389203"/>
    <lineage>
        <taxon>Eukaryota</taxon>
        <taxon>Fungi</taxon>
        <taxon>Dikarya</taxon>
        <taxon>Basidiomycota</taxon>
        <taxon>Pucciniomycotina</taxon>
        <taxon>Pucciniomycetes</taxon>
        <taxon>Pucciniales</taxon>
        <taxon>Sphaerophragmiaceae</taxon>
        <taxon>Austropuccinia</taxon>
    </lineage>
</organism>
<protein>
    <submittedName>
        <fullName evidence="2">Uncharacterized protein</fullName>
    </submittedName>
</protein>
<dbReference type="AlphaFoldDB" id="A0A9Q3BTI7"/>
<evidence type="ECO:0000256" key="1">
    <source>
        <dbReference type="SAM" id="MobiDB-lite"/>
    </source>
</evidence>
<comment type="caution">
    <text evidence="2">The sequence shown here is derived from an EMBL/GenBank/DDBJ whole genome shotgun (WGS) entry which is preliminary data.</text>
</comment>
<reference evidence="2" key="1">
    <citation type="submission" date="2021-03" db="EMBL/GenBank/DDBJ databases">
        <title>Draft genome sequence of rust myrtle Austropuccinia psidii MF-1, a brazilian biotype.</title>
        <authorList>
            <person name="Quecine M.C."/>
            <person name="Pachon D.M.R."/>
            <person name="Bonatelli M.L."/>
            <person name="Correr F.H."/>
            <person name="Franceschini L.M."/>
            <person name="Leite T.F."/>
            <person name="Margarido G.R.A."/>
            <person name="Almeida C.A."/>
            <person name="Ferrarezi J.A."/>
            <person name="Labate C.A."/>
        </authorList>
    </citation>
    <scope>NUCLEOTIDE SEQUENCE</scope>
    <source>
        <strain evidence="2">MF-1</strain>
    </source>
</reference>
<keyword evidence="3" id="KW-1185">Reference proteome</keyword>
<proteinExistence type="predicted"/>
<evidence type="ECO:0000313" key="3">
    <source>
        <dbReference type="Proteomes" id="UP000765509"/>
    </source>
</evidence>
<evidence type="ECO:0000313" key="2">
    <source>
        <dbReference type="EMBL" id="MBW0470627.1"/>
    </source>
</evidence>
<sequence length="209" mass="24216">MYESGFLQTSSAPLPIATSIPTKKNFSREGYSINFDSQKFNAKTMEKDKNPSTNTKTTISNDNRPLICNQPDTNSNEIYNKEEQKVQLNTSCTSSSISKIEFETIDADDTENNKKRILNQIKNYIERKINDQPITTKARISCALMNIITDIHNERDLYYYLNSDKPYNMLTIQIDSSLIQKSFHKNKLNTNKLKDLKKFHYSNNKKLSY</sequence>
<feature type="region of interest" description="Disordered" evidence="1">
    <location>
        <begin position="45"/>
        <end position="64"/>
    </location>
</feature>
<gene>
    <name evidence="2" type="ORF">O181_010342</name>
</gene>